<evidence type="ECO:0000313" key="2">
    <source>
        <dbReference type="EMBL" id="KAF5834238.1"/>
    </source>
</evidence>
<protein>
    <recommendedName>
        <fullName evidence="4">Encoded protein</fullName>
    </recommendedName>
</protein>
<keyword evidence="1" id="KW-1133">Transmembrane helix</keyword>
<accession>A0ABQ7GI07</accession>
<dbReference type="Proteomes" id="UP000815325">
    <property type="component" value="Unassembled WGS sequence"/>
</dbReference>
<organism evidence="2 3">
    <name type="scientific">Dunaliella salina</name>
    <name type="common">Green alga</name>
    <name type="synonym">Protococcus salinus</name>
    <dbReference type="NCBI Taxonomy" id="3046"/>
    <lineage>
        <taxon>Eukaryota</taxon>
        <taxon>Viridiplantae</taxon>
        <taxon>Chlorophyta</taxon>
        <taxon>core chlorophytes</taxon>
        <taxon>Chlorophyceae</taxon>
        <taxon>CS clade</taxon>
        <taxon>Chlamydomonadales</taxon>
        <taxon>Dunaliellaceae</taxon>
        <taxon>Dunaliella</taxon>
    </lineage>
</organism>
<keyword evidence="1" id="KW-0472">Membrane</keyword>
<comment type="caution">
    <text evidence="2">The sequence shown here is derived from an EMBL/GenBank/DDBJ whole genome shotgun (WGS) entry which is preliminary data.</text>
</comment>
<dbReference type="EMBL" id="MU069768">
    <property type="protein sequence ID" value="KAF5834238.1"/>
    <property type="molecule type" value="Genomic_DNA"/>
</dbReference>
<gene>
    <name evidence="2" type="ORF">DUNSADRAFT_9191</name>
</gene>
<reference evidence="2" key="1">
    <citation type="submission" date="2017-08" db="EMBL/GenBank/DDBJ databases">
        <authorList>
            <person name="Polle J.E."/>
            <person name="Barry K."/>
            <person name="Cushman J."/>
            <person name="Schmutz J."/>
            <person name="Tran D."/>
            <person name="Hathwaick L.T."/>
            <person name="Yim W.C."/>
            <person name="Jenkins J."/>
            <person name="Mckie-Krisberg Z.M."/>
            <person name="Prochnik S."/>
            <person name="Lindquist E."/>
            <person name="Dockter R.B."/>
            <person name="Adam C."/>
            <person name="Molina H."/>
            <person name="Bunkerborg J."/>
            <person name="Jin E."/>
            <person name="Buchheim M."/>
            <person name="Magnuson J."/>
        </authorList>
    </citation>
    <scope>NUCLEOTIDE SEQUENCE</scope>
    <source>
        <strain evidence="2">CCAP 19/18</strain>
    </source>
</reference>
<evidence type="ECO:0000313" key="3">
    <source>
        <dbReference type="Proteomes" id="UP000815325"/>
    </source>
</evidence>
<feature type="transmembrane region" description="Helical" evidence="1">
    <location>
        <begin position="81"/>
        <end position="102"/>
    </location>
</feature>
<evidence type="ECO:0000256" key="1">
    <source>
        <dbReference type="SAM" id="Phobius"/>
    </source>
</evidence>
<name>A0ABQ7GI07_DUNSA</name>
<keyword evidence="3" id="KW-1185">Reference proteome</keyword>
<keyword evidence="1" id="KW-0812">Transmembrane</keyword>
<proteinExistence type="predicted"/>
<sequence>MPASIQLHCTNSAYNPSLLFDCVKQLWDCWFCLPQASTQCLPWMRPSAAAATRFCSWGASEKLRRCVLEGRYQHYNGTTRCTSLVLGVCVLGILLIFCSVKASNDSSYVHLCVVY</sequence>
<evidence type="ECO:0008006" key="4">
    <source>
        <dbReference type="Google" id="ProtNLM"/>
    </source>
</evidence>